<reference evidence="2" key="1">
    <citation type="journal article" date="2014" name="Int. J. Syst. Evol. Microbiol.">
        <title>Complete genome sequence of Corynebacterium casei LMG S-19264T (=DSM 44701T), isolated from a smear-ripened cheese.</title>
        <authorList>
            <consortium name="US DOE Joint Genome Institute (JGI-PGF)"/>
            <person name="Walter F."/>
            <person name="Albersmeier A."/>
            <person name="Kalinowski J."/>
            <person name="Ruckert C."/>
        </authorList>
    </citation>
    <scope>NUCLEOTIDE SEQUENCE</scope>
    <source>
        <strain evidence="2">JCM 3302</strain>
    </source>
</reference>
<organism evidence="2 3">
    <name type="scientific">Streptomyces spiralis</name>
    <dbReference type="NCBI Taxonomy" id="66376"/>
    <lineage>
        <taxon>Bacteria</taxon>
        <taxon>Bacillati</taxon>
        <taxon>Actinomycetota</taxon>
        <taxon>Actinomycetes</taxon>
        <taxon>Kitasatosporales</taxon>
        <taxon>Streptomycetaceae</taxon>
        <taxon>Streptomyces</taxon>
    </lineage>
</organism>
<gene>
    <name evidence="2" type="ORF">GCM10014715_51290</name>
</gene>
<reference evidence="2" key="2">
    <citation type="submission" date="2020-09" db="EMBL/GenBank/DDBJ databases">
        <authorList>
            <person name="Sun Q."/>
            <person name="Ohkuma M."/>
        </authorList>
    </citation>
    <scope>NUCLEOTIDE SEQUENCE</scope>
    <source>
        <strain evidence="2">JCM 3302</strain>
    </source>
</reference>
<sequence>MPFPLGAGDSSVCDVSPGLGVRAGCEAVPDGWAGVVEGVVTGVDGPGGVVAGGALGVGAGGSGEGGADPLGAAAPASPWTSGAGLALTGPVGEASTAANADTLVRRRKRRRVVLAIIDPNGLCVALLRPPPAVHAHSWNSVAQPGPPAAAAVASRNPLPAPPSRVR</sequence>
<evidence type="ECO:0000256" key="1">
    <source>
        <dbReference type="SAM" id="MobiDB-lite"/>
    </source>
</evidence>
<accession>A0A919DXG5</accession>
<dbReference type="EMBL" id="BNBC01000026">
    <property type="protein sequence ID" value="GHE88475.1"/>
    <property type="molecule type" value="Genomic_DNA"/>
</dbReference>
<feature type="compositionally biased region" description="Low complexity" evidence="1">
    <location>
        <begin position="148"/>
        <end position="157"/>
    </location>
</feature>
<dbReference type="AlphaFoldDB" id="A0A919DXG5"/>
<evidence type="ECO:0000313" key="2">
    <source>
        <dbReference type="EMBL" id="GHE88475.1"/>
    </source>
</evidence>
<protein>
    <submittedName>
        <fullName evidence="2">Uncharacterized protein</fullName>
    </submittedName>
</protein>
<evidence type="ECO:0000313" key="3">
    <source>
        <dbReference type="Proteomes" id="UP000641386"/>
    </source>
</evidence>
<proteinExistence type="predicted"/>
<feature type="region of interest" description="Disordered" evidence="1">
    <location>
        <begin position="143"/>
        <end position="166"/>
    </location>
</feature>
<name>A0A919DXG5_9ACTN</name>
<keyword evidence="3" id="KW-1185">Reference proteome</keyword>
<dbReference type="Proteomes" id="UP000641386">
    <property type="component" value="Unassembled WGS sequence"/>
</dbReference>
<comment type="caution">
    <text evidence="2">The sequence shown here is derived from an EMBL/GenBank/DDBJ whole genome shotgun (WGS) entry which is preliminary data.</text>
</comment>